<keyword evidence="2" id="KW-0804">Transcription</keyword>
<keyword evidence="1" id="KW-0805">Transcription regulation</keyword>
<feature type="domain" description="Mga helix-turn-helix" evidence="3">
    <location>
        <begin position="99"/>
        <end position="183"/>
    </location>
</feature>
<evidence type="ECO:0000313" key="7">
    <source>
        <dbReference type="Proteomes" id="UP000297725"/>
    </source>
</evidence>
<dbReference type="PANTHER" id="PTHR30185">
    <property type="entry name" value="CRYPTIC BETA-GLUCOSIDE BGL OPERON ANTITERMINATOR"/>
    <property type="match status" value="1"/>
</dbReference>
<proteinExistence type="predicted"/>
<dbReference type="EMBL" id="CP038865">
    <property type="protein sequence ID" value="QCA27900.1"/>
    <property type="molecule type" value="Genomic_DNA"/>
</dbReference>
<reference evidence="4 6" key="2">
    <citation type="journal article" date="2020" name="Int. J. Syst. Evol. Microbiol.">
        <title>Vagococcus xieshaowenii sp. nov., isolated from snow finch (Montifringilla taczanowskii) cloacal content.</title>
        <authorList>
            <person name="Ge Y."/>
            <person name="Yang J."/>
            <person name="Lai X.H."/>
            <person name="Zhang G."/>
            <person name="Jin D."/>
            <person name="Lu S."/>
            <person name="Wang B."/>
            <person name="Huang Y."/>
            <person name="Huang Y."/>
            <person name="Ren Z."/>
            <person name="Zhang X."/>
            <person name="Xu J."/>
        </authorList>
    </citation>
    <scope>NUCLEOTIDE SEQUENCE [LARGE SCALE GENOMIC DNA]</scope>
    <source>
        <strain evidence="6">personal::cf-49</strain>
        <strain evidence="4">Personal::cf-49</strain>
    </source>
</reference>
<evidence type="ECO:0000313" key="5">
    <source>
        <dbReference type="EMBL" id="TFZ39421.1"/>
    </source>
</evidence>
<evidence type="ECO:0000313" key="4">
    <source>
        <dbReference type="EMBL" id="QCA27900.1"/>
    </source>
</evidence>
<evidence type="ECO:0000256" key="2">
    <source>
        <dbReference type="ARBA" id="ARBA00023163"/>
    </source>
</evidence>
<dbReference type="AlphaFoldDB" id="A0AAJ5EEE7"/>
<dbReference type="Proteomes" id="UP000297725">
    <property type="component" value="Unassembled WGS sequence"/>
</dbReference>
<dbReference type="Proteomes" id="UP000296883">
    <property type="component" value="Chromosome"/>
</dbReference>
<organism evidence="5 7">
    <name type="scientific">Vagococcus xieshaowenii</name>
    <dbReference type="NCBI Taxonomy" id="2562451"/>
    <lineage>
        <taxon>Bacteria</taxon>
        <taxon>Bacillati</taxon>
        <taxon>Bacillota</taxon>
        <taxon>Bacilli</taxon>
        <taxon>Lactobacillales</taxon>
        <taxon>Enterococcaceae</taxon>
        <taxon>Vagococcus</taxon>
    </lineage>
</organism>
<protein>
    <recommendedName>
        <fullName evidence="3">Mga helix-turn-helix domain-containing protein</fullName>
    </recommendedName>
</protein>
<dbReference type="EMBL" id="SRHU01000035">
    <property type="protein sequence ID" value="TFZ39421.1"/>
    <property type="molecule type" value="Genomic_DNA"/>
</dbReference>
<gene>
    <name evidence="5" type="ORF">E4031_08925</name>
    <name evidence="4" type="ORF">E4Z98_00465</name>
</gene>
<evidence type="ECO:0000313" key="6">
    <source>
        <dbReference type="Proteomes" id="UP000296883"/>
    </source>
</evidence>
<evidence type="ECO:0000256" key="1">
    <source>
        <dbReference type="ARBA" id="ARBA00023015"/>
    </source>
</evidence>
<dbReference type="InterPro" id="IPR007737">
    <property type="entry name" value="Mga_HTH"/>
</dbReference>
<dbReference type="PANTHER" id="PTHR30185:SF18">
    <property type="entry name" value="TRANSCRIPTIONAL REGULATOR MTLR"/>
    <property type="match status" value="1"/>
</dbReference>
<accession>A0AAJ5EEE7</accession>
<evidence type="ECO:0000259" key="3">
    <source>
        <dbReference type="Pfam" id="PF05043"/>
    </source>
</evidence>
<name>A0AAJ5EEE7_9ENTE</name>
<reference evidence="5 7" key="1">
    <citation type="submission" date="2019-03" db="EMBL/GenBank/DDBJ databases">
        <title>Vagococcus sp. was isolated fron gut of Carduelis flavirostris.</title>
        <authorList>
            <person name="Ge Y."/>
        </authorList>
    </citation>
    <scope>NUCLEOTIDE SEQUENCE [LARGE SCALE GENOMIC DNA]</scope>
    <source>
        <strain evidence="5 7">CF-210</strain>
    </source>
</reference>
<dbReference type="Pfam" id="PF05043">
    <property type="entry name" value="Mga"/>
    <property type="match status" value="1"/>
</dbReference>
<sequence length="526" mass="62342">MFFVKSGGILSMFLYFLQRNHQKKFKLFDYLYQHINSSGPLSTLSDLIDEDDQTLQRYINELNMQMSAINDGSHTLIKKHGPEYYELVTENKNCHKLYQAIKKDYIEQSNTYQLCLFICCNKKITLNRLIDELGMSRSTVYKTLSQFNELLAEFGLVLEKNEHDYYIFSGNERSIRIFQFNFFRSCLPIDSWPFSFKKEKIKHYIPSKSFIPTPSKQLKRDFLLFNTVIYLRISQGHFIKTTLESVPYFRLEDDTYVFFNFKFLDRYFRKNQTKYIEQLTYQLYVFYLFPELIPEKFVLKAGDSMTHCTKQEVVLLKQALHDVTRTLAIRLTDEQFYFMLFHLYVHFNISLIMEVTKLNQSELFSKLLTSWYLDEHQGVDPTLRTTQECVNNVFEGYFDSDTYRNINTVSITNYLSQIMLDLLQLVHEPVAHKHCLLVDFSSNYFKKRLFEKKIEQLYSGRITLTHNIDEATIIVTNNQLIEADTHRTKVLYLHNVNHEEQLNACIGQLSSLINTTVPSIREARIS</sequence>
<keyword evidence="6" id="KW-1185">Reference proteome</keyword>
<dbReference type="InterPro" id="IPR050661">
    <property type="entry name" value="BglG_antiterminators"/>
</dbReference>